<feature type="region of interest" description="Disordered" evidence="1">
    <location>
        <begin position="18"/>
        <end position="43"/>
    </location>
</feature>
<gene>
    <name evidence="2" type="ORF">LAESUDRAFT_142529</name>
</gene>
<feature type="region of interest" description="Disordered" evidence="1">
    <location>
        <begin position="744"/>
        <end position="823"/>
    </location>
</feature>
<feature type="region of interest" description="Disordered" evidence="1">
    <location>
        <begin position="985"/>
        <end position="1005"/>
    </location>
</feature>
<dbReference type="InParanoid" id="A0A165EEX7"/>
<dbReference type="Proteomes" id="UP000076871">
    <property type="component" value="Unassembled WGS sequence"/>
</dbReference>
<dbReference type="RefSeq" id="XP_040764646.1">
    <property type="nucleotide sequence ID" value="XM_040901327.1"/>
</dbReference>
<feature type="region of interest" description="Disordered" evidence="1">
    <location>
        <begin position="425"/>
        <end position="451"/>
    </location>
</feature>
<feature type="region of interest" description="Disordered" evidence="1">
    <location>
        <begin position="180"/>
        <end position="206"/>
    </location>
</feature>
<sequence>MPPSLLWRRKTSTPFFPGAWPNSSVSSHGDDAGGRIVTGSVPDDPPQLPELLHVRAQHRGASAVDAEQGDIEMGMGVGWMFPTALEHHGFEDNGFPVGVLNTPALTCTPEMSDLPLNTSVSQDTTFTEVSDSEGVLTPESNHDAPWNAPPISDSQKMMPDFLTPSVAYPDKYADESYATTRSIPSGHDTSLETIPARPKHFNNNTSIPMTDATPDTTMSTSLSFLDQPVLNFSTISLDFTSISYATASMGDSPSSVGSPSNSMSAAFSASFPLSGDIDAALEDPRETSISRASAQEHTAKSLGGEHNMNTGNPSHPSSVSAYSFADSPVLPPEADSGHSPHVLVHKQPSPRTSADLDAFARAAAAAASAMSSTLSLPASIHSAVVCEAERVIIARKACASPHMRAYTSDSDAPSLALAVNACATTSDGHGHRYDDSEPTPEAEAENEDPVDLEGAKIMKARIRRQSAPLPHSPHTPLPRVTRTISSPVDVGPPPEQGVREGAGRDRPMKLLVFGRMRKLGGRIVSLFGGKGAEKERRGSLDGSAKLGVQRTTTTAVTEVGYRPMHPIPAPEIPARDVRTSRRSLSLPMSMLPSVYPRTPKTPRCESFLPLEDEAAGHPLLSRPFHMRGHKSASVQPAAENHKEGGHIIRARTVTAPTIETISGIDGRREAQKARRFSVSSVLTKSRMDALKATVMPHPPVPDFPRSVDHEPVNVDDSVVYALPVRPMSMLSGIGLDARQSEVNVGPSRSAAAHVADKKSSKRPAGHASIALGSSSESGAKRTVDDSHASRSSPAALEETVKLEKRMDERDEVRPTSMDRQSRGSMIEVSGSHFRMHQPSKGKDEQRAALGVAYNPDEGLPDTTMLATEPTRIPSSPASAMYDRLPVESSNAVQQPQRSTEPNDQAEIQVQSRRFSLSSVISRRAMRARSMIVSVGRRSDLDVTEPTTPTGPSSIGRRVRGSTFSTILDAGVRFDMFTPGFGFSMPSSPPRPARAETASPTSHLSNDLDFRRSRAQTTPEMLEVGDYVASRPESELDTMSFARSATFTDSCGSMFEREVDGGSSRAISLVDGGPRSTIVRTTVRGEGEESDGEPGAAFDEEGETPTTKHIDLSPSLSMGIRSSMGSEEEPEDARAMVEKEEERRFLRALGLEFGETTRGGR</sequence>
<dbReference type="GeneID" id="63818359"/>
<feature type="compositionally biased region" description="Acidic residues" evidence="1">
    <location>
        <begin position="436"/>
        <end position="451"/>
    </location>
</feature>
<evidence type="ECO:0000256" key="1">
    <source>
        <dbReference type="SAM" id="MobiDB-lite"/>
    </source>
</evidence>
<reference evidence="2 3" key="1">
    <citation type="journal article" date="2016" name="Mol. Biol. Evol.">
        <title>Comparative Genomics of Early-Diverging Mushroom-Forming Fungi Provides Insights into the Origins of Lignocellulose Decay Capabilities.</title>
        <authorList>
            <person name="Nagy L.G."/>
            <person name="Riley R."/>
            <person name="Tritt A."/>
            <person name="Adam C."/>
            <person name="Daum C."/>
            <person name="Floudas D."/>
            <person name="Sun H."/>
            <person name="Yadav J.S."/>
            <person name="Pangilinan J."/>
            <person name="Larsson K.H."/>
            <person name="Matsuura K."/>
            <person name="Barry K."/>
            <person name="Labutti K."/>
            <person name="Kuo R."/>
            <person name="Ohm R.A."/>
            <person name="Bhattacharya S.S."/>
            <person name="Shirouzu T."/>
            <person name="Yoshinaga Y."/>
            <person name="Martin F.M."/>
            <person name="Grigoriev I.V."/>
            <person name="Hibbett D.S."/>
        </authorList>
    </citation>
    <scope>NUCLEOTIDE SEQUENCE [LARGE SCALE GENOMIC DNA]</scope>
    <source>
        <strain evidence="2 3">93-53</strain>
    </source>
</reference>
<feature type="compositionally biased region" description="Basic and acidic residues" evidence="1">
    <location>
        <begin position="798"/>
        <end position="813"/>
    </location>
</feature>
<feature type="region of interest" description="Disordered" evidence="1">
    <location>
        <begin position="1083"/>
        <end position="1138"/>
    </location>
</feature>
<feature type="region of interest" description="Disordered" evidence="1">
    <location>
        <begin position="284"/>
        <end position="321"/>
    </location>
</feature>
<evidence type="ECO:0000313" key="3">
    <source>
        <dbReference type="Proteomes" id="UP000076871"/>
    </source>
</evidence>
<feature type="region of interest" description="Disordered" evidence="1">
    <location>
        <begin position="467"/>
        <end position="502"/>
    </location>
</feature>
<dbReference type="OrthoDB" id="2804693at2759"/>
<organism evidence="2 3">
    <name type="scientific">Laetiporus sulphureus 93-53</name>
    <dbReference type="NCBI Taxonomy" id="1314785"/>
    <lineage>
        <taxon>Eukaryota</taxon>
        <taxon>Fungi</taxon>
        <taxon>Dikarya</taxon>
        <taxon>Basidiomycota</taxon>
        <taxon>Agaricomycotina</taxon>
        <taxon>Agaricomycetes</taxon>
        <taxon>Polyporales</taxon>
        <taxon>Laetiporus</taxon>
    </lineage>
</organism>
<protein>
    <submittedName>
        <fullName evidence="2">Uncharacterized protein</fullName>
    </submittedName>
</protein>
<name>A0A165EEX7_9APHY</name>
<dbReference type="EMBL" id="KV427622">
    <property type="protein sequence ID" value="KZT06906.1"/>
    <property type="molecule type" value="Genomic_DNA"/>
</dbReference>
<feature type="compositionally biased region" description="Polar residues" evidence="1">
    <location>
        <begin position="307"/>
        <end position="321"/>
    </location>
</feature>
<keyword evidence="3" id="KW-1185">Reference proteome</keyword>
<dbReference type="AlphaFoldDB" id="A0A165EEX7"/>
<feature type="compositionally biased region" description="Acidic residues" evidence="1">
    <location>
        <begin position="1087"/>
        <end position="1102"/>
    </location>
</feature>
<proteinExistence type="predicted"/>
<evidence type="ECO:0000313" key="2">
    <source>
        <dbReference type="EMBL" id="KZT06906.1"/>
    </source>
</evidence>
<accession>A0A165EEX7</accession>
<feature type="compositionally biased region" description="Basic and acidic residues" evidence="1">
    <location>
        <begin position="778"/>
        <end position="788"/>
    </location>
</feature>
<feature type="compositionally biased region" description="Polar residues" evidence="1">
    <location>
        <begin position="180"/>
        <end position="192"/>
    </location>
</feature>